<dbReference type="InterPro" id="IPR011742">
    <property type="entry name" value="CRISPR-assoc_prot_TM1812"/>
</dbReference>
<evidence type="ECO:0000313" key="3">
    <source>
        <dbReference type="Proteomes" id="UP000018840"/>
    </source>
</evidence>
<keyword evidence="1" id="KW-0175">Coiled coil</keyword>
<gene>
    <name evidence="2" type="ORF">Q612_NSC00042G0001</name>
</gene>
<dbReference type="NCBIfam" id="TIGR02549">
    <property type="entry name" value="CRISPR_DxTHG"/>
    <property type="match status" value="1"/>
</dbReference>
<feature type="non-terminal residue" evidence="2">
    <location>
        <position position="415"/>
    </location>
</feature>
<proteinExistence type="predicted"/>
<protein>
    <submittedName>
        <fullName evidence="2">CRISPR-associated protein DxTHG motif protein</fullName>
    </submittedName>
</protein>
<dbReference type="AlphaFoldDB" id="W1UCV4"/>
<sequence>MAKKFLSFLGGSTYTKCIYKYADLSENKKREYQTYFIQEALTEILCEDWNKDDEVIIFLTDRAKNYNWIKNDNVKVRNSDRPEKRKGLEFDLKRHNLNYDETDISIKKNKKFKIKSIDIRDGNCIEEIWENFDIVIDQINEGDEIIFDITHAFRYIPMLALVVLSYAKVLKNIKIEGIYYGNFEYKNDEYQNPEFKDNQRPIMNLIQLSEILEWSQAVNSFVKYGISDHIYSFANEILNSENNQLYYKEDKKEIEQLVKSLNDFTKTIQTCRGRTIGQSNEKNSIFKAYEKLNENLNKLLENKSNNTMKPLVHITGKIEEVISSFKPKDQREEVINTGLGVVKWSLYNNLIQQAFTALLETMISYMCILLNLEGVGNVAAYNDRKKREKANDEANKYYYKYITKCKNQGKNVKFE</sequence>
<dbReference type="Proteomes" id="UP000018840">
    <property type="component" value="Unassembled WGS sequence"/>
</dbReference>
<evidence type="ECO:0000313" key="2">
    <source>
        <dbReference type="EMBL" id="ETI90539.1"/>
    </source>
</evidence>
<dbReference type="RefSeq" id="WP_024047729.1">
    <property type="nucleotide sequence ID" value="NZ_AZMC01000042.1"/>
</dbReference>
<dbReference type="NCBIfam" id="TIGR02221">
    <property type="entry name" value="cas_TM1812"/>
    <property type="match status" value="1"/>
</dbReference>
<dbReference type="InterPro" id="IPR013383">
    <property type="entry name" value="CRISPR-assoc_prot_DxTHG_CS"/>
</dbReference>
<reference evidence="2 3" key="1">
    <citation type="submission" date="2013-12" db="EMBL/GenBank/DDBJ databases">
        <title>A Varibaculum cambriense genome reconstructed from a premature infant gut community with otherwise low bacterial novelty that shifts toward anaerobic metabolism during the third week of life.</title>
        <authorList>
            <person name="Brown C.T."/>
            <person name="Sharon I."/>
            <person name="Thomas B.C."/>
            <person name="Castelle C.J."/>
            <person name="Morowitz M.J."/>
            <person name="Banfield J.F."/>
        </authorList>
    </citation>
    <scope>NUCLEOTIDE SEQUENCE [LARGE SCALE GENOMIC DNA]</scope>
    <source>
        <strain evidence="3">DORA_17_25</strain>
    </source>
</reference>
<comment type="caution">
    <text evidence="2">The sequence shown here is derived from an EMBL/GenBank/DDBJ whole genome shotgun (WGS) entry which is preliminary data.</text>
</comment>
<dbReference type="CDD" id="cd09732">
    <property type="entry name" value="Csx1_III-U"/>
    <property type="match status" value="1"/>
</dbReference>
<feature type="coiled-coil region" evidence="1">
    <location>
        <begin position="282"/>
        <end position="309"/>
    </location>
</feature>
<dbReference type="EMBL" id="AZMC01000042">
    <property type="protein sequence ID" value="ETI90539.1"/>
    <property type="molecule type" value="Genomic_DNA"/>
</dbReference>
<evidence type="ECO:0000256" key="1">
    <source>
        <dbReference type="SAM" id="Coils"/>
    </source>
</evidence>
<accession>W1UCV4</accession>
<organism evidence="2 3">
    <name type="scientific">Negativicoccus succinicivorans DORA_17_25</name>
    <dbReference type="NCBI Taxonomy" id="1403945"/>
    <lineage>
        <taxon>Bacteria</taxon>
        <taxon>Bacillati</taxon>
        <taxon>Bacillota</taxon>
        <taxon>Negativicutes</taxon>
        <taxon>Veillonellales</taxon>
        <taxon>Veillonellaceae</taxon>
        <taxon>Negativicoccus</taxon>
    </lineage>
</organism>
<name>W1UCV4_9FIRM</name>